<feature type="domain" description="Methyl-accepting transducer" evidence="6">
    <location>
        <begin position="406"/>
        <end position="642"/>
    </location>
</feature>
<evidence type="ECO:0000259" key="7">
    <source>
        <dbReference type="PROSITE" id="PS50885"/>
    </source>
</evidence>
<dbReference type="OrthoDB" id="5349256at2"/>
<evidence type="ECO:0000256" key="3">
    <source>
        <dbReference type="PROSITE-ProRule" id="PRU00284"/>
    </source>
</evidence>
<keyword evidence="9" id="KW-1185">Reference proteome</keyword>
<keyword evidence="5" id="KW-0812">Transmembrane</keyword>
<dbReference type="PROSITE" id="PS50111">
    <property type="entry name" value="CHEMOTAXIS_TRANSDUC_2"/>
    <property type="match status" value="1"/>
</dbReference>
<gene>
    <name evidence="8" type="ORF">DESAM_23125</name>
</gene>
<dbReference type="Proteomes" id="UP000010808">
    <property type="component" value="Chromosome"/>
</dbReference>
<evidence type="ECO:0000313" key="8">
    <source>
        <dbReference type="EMBL" id="CCO25392.1"/>
    </source>
</evidence>
<dbReference type="eggNOG" id="COG0840">
    <property type="taxonomic scope" value="Bacteria"/>
</dbReference>
<keyword evidence="5" id="KW-0472">Membrane</keyword>
<dbReference type="Pfam" id="PF14827">
    <property type="entry name" value="dCache_3"/>
    <property type="match status" value="1"/>
</dbReference>
<organism evidence="8 9">
    <name type="scientific">Maridesulfovibrio hydrothermalis AM13 = DSM 14728</name>
    <dbReference type="NCBI Taxonomy" id="1121451"/>
    <lineage>
        <taxon>Bacteria</taxon>
        <taxon>Pseudomonadati</taxon>
        <taxon>Thermodesulfobacteriota</taxon>
        <taxon>Desulfovibrionia</taxon>
        <taxon>Desulfovibrionales</taxon>
        <taxon>Desulfovibrionaceae</taxon>
        <taxon>Maridesulfovibrio</taxon>
    </lineage>
</organism>
<protein>
    <submittedName>
        <fullName evidence="8">Putative Methyl-accepting chemotaxis sensory transducer</fullName>
    </submittedName>
</protein>
<dbReference type="Gene3D" id="1.10.287.950">
    <property type="entry name" value="Methyl-accepting chemotaxis protein"/>
    <property type="match status" value="1"/>
</dbReference>
<evidence type="ECO:0000256" key="2">
    <source>
        <dbReference type="ARBA" id="ARBA00029447"/>
    </source>
</evidence>
<dbReference type="Gene3D" id="6.10.340.10">
    <property type="match status" value="1"/>
</dbReference>
<dbReference type="InterPro" id="IPR029151">
    <property type="entry name" value="Sensor-like_sf"/>
</dbReference>
<dbReference type="InterPro" id="IPR003660">
    <property type="entry name" value="HAMP_dom"/>
</dbReference>
<comment type="similarity">
    <text evidence="2">Belongs to the methyl-accepting chemotaxis (MCP) protein family.</text>
</comment>
<dbReference type="HOGENOM" id="CLU_000445_107_19_7"/>
<dbReference type="InterPro" id="IPR004089">
    <property type="entry name" value="MCPsignal_dom"/>
</dbReference>
<feature type="transmembrane region" description="Helical" evidence="5">
    <location>
        <begin position="9"/>
        <end position="30"/>
    </location>
</feature>
<dbReference type="Gene3D" id="3.30.450.20">
    <property type="entry name" value="PAS domain"/>
    <property type="match status" value="1"/>
</dbReference>
<dbReference type="GO" id="GO:0016020">
    <property type="term" value="C:membrane"/>
    <property type="evidence" value="ECO:0007669"/>
    <property type="project" value="InterPro"/>
</dbReference>
<feature type="region of interest" description="Disordered" evidence="4">
    <location>
        <begin position="360"/>
        <end position="383"/>
    </location>
</feature>
<dbReference type="SUPFAM" id="SSF103190">
    <property type="entry name" value="Sensory domain-like"/>
    <property type="match status" value="2"/>
</dbReference>
<dbReference type="PANTHER" id="PTHR32089:SF112">
    <property type="entry name" value="LYSOZYME-LIKE PROTEIN-RELATED"/>
    <property type="match status" value="1"/>
</dbReference>
<evidence type="ECO:0000313" key="9">
    <source>
        <dbReference type="Proteomes" id="UP000010808"/>
    </source>
</evidence>
<reference evidence="8 9" key="1">
    <citation type="submission" date="2012-10" db="EMBL/GenBank/DDBJ databases">
        <authorList>
            <person name="Genoscope - CEA"/>
        </authorList>
    </citation>
    <scope>NUCLEOTIDE SEQUENCE [LARGE SCALE GENOMIC DNA]</scope>
    <source>
        <strain evidence="9">AM13 / DSM 14728</strain>
    </source>
</reference>
<dbReference type="AlphaFoldDB" id="L0RGN2"/>
<dbReference type="Pfam" id="PF00015">
    <property type="entry name" value="MCPsignal"/>
    <property type="match status" value="1"/>
</dbReference>
<evidence type="ECO:0000256" key="1">
    <source>
        <dbReference type="ARBA" id="ARBA00023224"/>
    </source>
</evidence>
<dbReference type="GO" id="GO:0007165">
    <property type="term" value="P:signal transduction"/>
    <property type="evidence" value="ECO:0007669"/>
    <property type="project" value="UniProtKB-KW"/>
</dbReference>
<dbReference type="InterPro" id="IPR029150">
    <property type="entry name" value="dCache_3"/>
</dbReference>
<evidence type="ECO:0000256" key="4">
    <source>
        <dbReference type="SAM" id="MobiDB-lite"/>
    </source>
</evidence>
<feature type="domain" description="HAMP" evidence="7">
    <location>
        <begin position="306"/>
        <end position="359"/>
    </location>
</feature>
<sequence>MFSCIKQRILLPISLIIFVLIAVSATISYFNEQNNLYDSNRALMTQEFHQIELLIGENSKIACTLASWIAKDPVIAKAFAERDRNKLLELLLPKYENLKKDLNLAQFQFHLPPATSFLRLHKPSKFGDDLRNIRPTVVAANTQLTPQAGLDKGVAGMGIRGVVPVLYQNKHIGSVEFGMRVNDKLLKPLTSKYGFDISILVPKGNTFVFQARTHTMPIKQKMIPTIREVYQTGKTQMHRVNKSGKKILTCFFPLRDFSGNVIGVVTIPTNITSQLSNIYWEIIEISAISFFALLASFLFINTVINNLIQRPLNRFLSFFSLLEKGNYSERLDTKHFKCEMKTLATGVNTMTQSVEQALASAEESKEKARNQTTRTKKALEQTKEKENKVRELLNSMYTVSSEAKSITHKIASAAEKMSSNFHSVTSIAENQQTRVTEATTAIEQMKIAISEVTSTTSDSAQSSRQSINTATSGEKVVSGVLEAISQVKDIADDLDSQMDELNTQTGSVGQVIGVINDIADQTNLLALNAAIEAARAGESGRGFAVVADEVRKLAEKTMNATKEVEEKITAIQTAADSNSKMTKQAAESVALATELAQESGTALSVIVQNVKRNTTQAENIAASAEEQATASEQVSGAMIEINSLASEIYSNMQYSVSEISNLVKRVDKLDTLISQLHNEDDIKEDTPSSASFQ</sequence>
<dbReference type="SUPFAM" id="SSF58104">
    <property type="entry name" value="Methyl-accepting chemotaxis protein (MCP) signaling domain"/>
    <property type="match status" value="1"/>
</dbReference>
<dbReference type="KEGG" id="dhy:DESAM_23125"/>
<dbReference type="PROSITE" id="PS50885">
    <property type="entry name" value="HAMP"/>
    <property type="match status" value="1"/>
</dbReference>
<dbReference type="EMBL" id="FO203522">
    <property type="protein sequence ID" value="CCO25392.1"/>
    <property type="molecule type" value="Genomic_DNA"/>
</dbReference>
<accession>L0RGN2</accession>
<dbReference type="PANTHER" id="PTHR32089">
    <property type="entry name" value="METHYL-ACCEPTING CHEMOTAXIS PROTEIN MCPB"/>
    <property type="match status" value="1"/>
</dbReference>
<proteinExistence type="inferred from homology"/>
<evidence type="ECO:0000259" key="6">
    <source>
        <dbReference type="PROSITE" id="PS50111"/>
    </source>
</evidence>
<evidence type="ECO:0000256" key="5">
    <source>
        <dbReference type="SAM" id="Phobius"/>
    </source>
</evidence>
<name>L0RGN2_9BACT</name>
<dbReference type="STRING" id="1121451.DESAM_23125"/>
<dbReference type="PATRIC" id="fig|1121451.3.peg.3329"/>
<keyword evidence="5" id="KW-1133">Transmembrane helix</keyword>
<keyword evidence="1 3" id="KW-0807">Transducer</keyword>
<dbReference type="CDD" id="cd11386">
    <property type="entry name" value="MCP_signal"/>
    <property type="match status" value="1"/>
</dbReference>
<dbReference type="SMART" id="SM00283">
    <property type="entry name" value="MA"/>
    <property type="match status" value="1"/>
</dbReference>